<gene>
    <name evidence="1" type="ORF">QFC19_004595</name>
</gene>
<accession>A0ACC2VVF2</accession>
<sequence length="710" mass="76762">MDQFPPPGPPPSFHLRLTSALACLTILDAAALTYCYSLVMGSHASSHASGGGGVSGSAIFFGTEFAILLTTSLSIIAKYGINVVDLLRTGGRDDAPPWEGKRGVARDARNNTLTKQHLPLRSHSDAIKLIIYTAFFYTIFLLSGVFPINHIVPLYLTFRAFTSKCLDLKRYRQATRNMDARYPDATQEEIDGLGGGSCVICREEMRTPTEEERSQSRQRGAVNETPKKLACGHVFHFHCLRSWLERQQSCPTCRRTVFDTTNNRPAAAAPAPQPAQAPVPPPTAQATAAPAATAAATTAQAEMTTRVPRYHTPINHLHPIGIWQSERLAATLGVSPLLQDFRQRIVSDYTRPGPVPSHIPVLQPAAAPIDIDNRPTIHVAPPTTEQASAFRALPWEALTIAERQRAIRGQKTEAMHGITVNPSLEEGLPHEQEQEVQQQARNLMVATPGSETPLASHTPLSSQAPEVFSEIHAERVRTRSMARSMARSSSNADTTGLDAQDSPDGGVAGGPTPAQMAAMAALRRANSHRRSSANLGMNTYEAASYAVQPTSPPAKPQVSFGNSEAWAPDTAFPFPSSAQNNAPLEPAISDRSAAMGMGKGKNYLVPLFTDPARAAQTLPHPLRMASSPLSPRSVIASLRWSTDQLKRSVQDGSSDQWIECRPDLAKLDREIAEILSDLGQARAKESTGEYRAEDVRLPGSVEGQSSVEDS</sequence>
<name>A0ACC2VVF2_9TREE</name>
<protein>
    <submittedName>
        <fullName evidence="1">Uncharacterized protein</fullName>
    </submittedName>
</protein>
<dbReference type="Proteomes" id="UP001241377">
    <property type="component" value="Unassembled WGS sequence"/>
</dbReference>
<proteinExistence type="predicted"/>
<reference evidence="1" key="1">
    <citation type="submission" date="2023-04" db="EMBL/GenBank/DDBJ databases">
        <title>Draft Genome sequencing of Naganishia species isolated from polar environments using Oxford Nanopore Technology.</title>
        <authorList>
            <person name="Leo P."/>
            <person name="Venkateswaran K."/>
        </authorList>
    </citation>
    <scope>NUCLEOTIDE SEQUENCE</scope>
    <source>
        <strain evidence="1">MNA-CCFEE 5261</strain>
    </source>
</reference>
<comment type="caution">
    <text evidence="1">The sequence shown here is derived from an EMBL/GenBank/DDBJ whole genome shotgun (WGS) entry which is preliminary data.</text>
</comment>
<evidence type="ECO:0000313" key="2">
    <source>
        <dbReference type="Proteomes" id="UP001241377"/>
    </source>
</evidence>
<dbReference type="EMBL" id="JASBWR010000049">
    <property type="protein sequence ID" value="KAJ9102867.1"/>
    <property type="molecule type" value="Genomic_DNA"/>
</dbReference>
<keyword evidence="2" id="KW-1185">Reference proteome</keyword>
<evidence type="ECO:0000313" key="1">
    <source>
        <dbReference type="EMBL" id="KAJ9102867.1"/>
    </source>
</evidence>
<organism evidence="1 2">
    <name type="scientific">Naganishia cerealis</name>
    <dbReference type="NCBI Taxonomy" id="610337"/>
    <lineage>
        <taxon>Eukaryota</taxon>
        <taxon>Fungi</taxon>
        <taxon>Dikarya</taxon>
        <taxon>Basidiomycota</taxon>
        <taxon>Agaricomycotina</taxon>
        <taxon>Tremellomycetes</taxon>
        <taxon>Filobasidiales</taxon>
        <taxon>Filobasidiaceae</taxon>
        <taxon>Naganishia</taxon>
    </lineage>
</organism>